<keyword evidence="9 14" id="KW-1133">Transmembrane helix</keyword>
<sequence length="148" mass="17771">MSSYKQEMPPPGGYSPLDFSRKMPRGTLNGLITLGCLYATSFVGIQIYHYRKEKKAVIDREDQENRIALTPFILAEQQRLYMKQLRRNRDYEKELMKDVANWKVGHWFDYPVFHNPRGLWCDPYKEDFYAHLSNWDKEKQESIKRIYP</sequence>
<keyword evidence="15" id="KW-1185">Reference proteome</keyword>
<evidence type="ECO:0000256" key="4">
    <source>
        <dbReference type="ARBA" id="ARBA00022448"/>
    </source>
</evidence>
<comment type="function">
    <text evidence="14">Complex I functions in the transfer of electrons from NADH to the respiratory chain. Accessory subunit of the mitochondrial membrane respiratory chain NADH dehydrogenase (Complex I), that is believed not to be involved in catalysis.</text>
</comment>
<dbReference type="GO" id="GO:0045271">
    <property type="term" value="C:respiratory chain complex I"/>
    <property type="evidence" value="ECO:0007669"/>
    <property type="project" value="UniProtKB-UniRule"/>
</dbReference>
<evidence type="ECO:0000256" key="6">
    <source>
        <dbReference type="ARBA" id="ARBA00022692"/>
    </source>
</evidence>
<dbReference type="Pfam" id="PF06212">
    <property type="entry name" value="GRIM-19"/>
    <property type="match status" value="1"/>
</dbReference>
<evidence type="ECO:0000313" key="16">
    <source>
        <dbReference type="WBParaSite" id="TREG1_86720.1"/>
    </source>
</evidence>
<evidence type="ECO:0000256" key="10">
    <source>
        <dbReference type="ARBA" id="ARBA00023128"/>
    </source>
</evidence>
<comment type="subunit">
    <text evidence="13">Complex I is composed of 45 different subunits. Interacts with CARD15, but not with CARD4. Interacts with STAT3, but not with STAT1, STAT2 and STAT5A. Interacts with OLFM4.</text>
</comment>
<organism evidence="15 17">
    <name type="scientific">Trichobilharzia regenti</name>
    <name type="common">Nasal bird schistosome</name>
    <dbReference type="NCBI Taxonomy" id="157069"/>
    <lineage>
        <taxon>Eukaryota</taxon>
        <taxon>Metazoa</taxon>
        <taxon>Spiralia</taxon>
        <taxon>Lophotrochozoa</taxon>
        <taxon>Platyhelminthes</taxon>
        <taxon>Trematoda</taxon>
        <taxon>Digenea</taxon>
        <taxon>Strigeidida</taxon>
        <taxon>Schistosomatoidea</taxon>
        <taxon>Schistosomatidae</taxon>
        <taxon>Trichobilharzia</taxon>
    </lineage>
</organism>
<evidence type="ECO:0000313" key="15">
    <source>
        <dbReference type="Proteomes" id="UP000050795"/>
    </source>
</evidence>
<dbReference type="PANTHER" id="PTHR12966">
    <property type="entry name" value="NADH DEHYDROGENASE UBIQUINONE 1 ALPHA SUBCOMPLEX SUBUNIT 13"/>
    <property type="match status" value="1"/>
</dbReference>
<dbReference type="OrthoDB" id="3308at2759"/>
<protein>
    <recommendedName>
        <fullName evidence="3 14">NADH dehydrogenase [ubiquinone] 1 alpha subcomplex subunit 13</fullName>
    </recommendedName>
</protein>
<evidence type="ECO:0000256" key="9">
    <source>
        <dbReference type="ARBA" id="ARBA00022989"/>
    </source>
</evidence>
<evidence type="ECO:0000256" key="13">
    <source>
        <dbReference type="ARBA" id="ARBA00046797"/>
    </source>
</evidence>
<dbReference type="WBParaSite" id="TREG1_86720.1">
    <property type="protein sequence ID" value="TREG1_86720.1"/>
    <property type="gene ID" value="TREG1_86720"/>
</dbReference>
<evidence type="ECO:0000256" key="8">
    <source>
        <dbReference type="ARBA" id="ARBA00022982"/>
    </source>
</evidence>
<reference evidence="15" key="1">
    <citation type="submission" date="2022-06" db="EMBL/GenBank/DDBJ databases">
        <authorList>
            <person name="Berger JAMES D."/>
            <person name="Berger JAMES D."/>
        </authorList>
    </citation>
    <scope>NUCLEOTIDE SEQUENCE [LARGE SCALE GENOMIC DNA]</scope>
</reference>
<comment type="function">
    <text evidence="12">Accessory subunit of the mitochondrial membrane respiratory chain NADH dehydrogenase (Complex I), that is believed not to be involved in catalysis. Complex I functions in the transfer of electrons from NADH to the respiratory chain. The immediate electron acceptor for the enzyme is believed to be ubiquinone. Involved in the interferon/all-trans-retinoic acid (IFN/RA) induced cell death. This apoptotic activity is inhibited by interaction with viral IRF1. Prevents the transactivation of STAT3 target genes. May play a role in CARD15-mediated innate mucosal responses and serve to regulate intestinal epithelial cell responses to microbes.</text>
</comment>
<evidence type="ECO:0000256" key="1">
    <source>
        <dbReference type="ARBA" id="ARBA00004298"/>
    </source>
</evidence>
<keyword evidence="6 14" id="KW-0812">Transmembrane</keyword>
<reference evidence="16 17" key="2">
    <citation type="submission" date="2023-11" db="UniProtKB">
        <authorList>
            <consortium name="WormBaseParasite"/>
        </authorList>
    </citation>
    <scope>IDENTIFICATION</scope>
</reference>
<dbReference type="PANTHER" id="PTHR12966:SF0">
    <property type="entry name" value="NADH DEHYDROGENASE [UBIQUINONE] 1 ALPHA SUBCOMPLEX SUBUNIT 13"/>
    <property type="match status" value="1"/>
</dbReference>
<accession>A0A183VMP3</accession>
<keyword evidence="8 14" id="KW-0249">Electron transport</keyword>
<keyword evidence="4 14" id="KW-0813">Transport</keyword>
<keyword evidence="7 14" id="KW-0999">Mitochondrion inner membrane</keyword>
<dbReference type="AlphaFoldDB" id="A0A183VMP3"/>
<dbReference type="InterPro" id="IPR009346">
    <property type="entry name" value="GRIM-19"/>
</dbReference>
<proteinExistence type="inferred from homology"/>
<keyword evidence="5 14" id="KW-0679">Respiratory chain</keyword>
<evidence type="ECO:0000256" key="11">
    <source>
        <dbReference type="ARBA" id="ARBA00023136"/>
    </source>
</evidence>
<keyword evidence="10 14" id="KW-0496">Mitochondrion</keyword>
<evidence type="ECO:0000256" key="2">
    <source>
        <dbReference type="ARBA" id="ARBA00007312"/>
    </source>
</evidence>
<evidence type="ECO:0000256" key="7">
    <source>
        <dbReference type="ARBA" id="ARBA00022792"/>
    </source>
</evidence>
<dbReference type="GO" id="GO:0005743">
    <property type="term" value="C:mitochondrial inner membrane"/>
    <property type="evidence" value="ECO:0007669"/>
    <property type="project" value="UniProtKB-SubCell"/>
</dbReference>
<evidence type="ECO:0000256" key="5">
    <source>
        <dbReference type="ARBA" id="ARBA00022660"/>
    </source>
</evidence>
<comment type="subcellular location">
    <subcellularLocation>
        <location evidence="1 14">Mitochondrion inner membrane</location>
        <topology evidence="1 14">Single-pass membrane protein</topology>
        <orientation evidence="1 14">Matrix side</orientation>
    </subcellularLocation>
</comment>
<name>A0A183VMP3_TRIRE</name>
<feature type="transmembrane region" description="Helical" evidence="14">
    <location>
        <begin position="28"/>
        <end position="50"/>
    </location>
</feature>
<dbReference type="Proteomes" id="UP000050795">
    <property type="component" value="Unassembled WGS sequence"/>
</dbReference>
<evidence type="ECO:0000313" key="17">
    <source>
        <dbReference type="WBParaSite" id="TREG1_86720.2"/>
    </source>
</evidence>
<evidence type="ECO:0000256" key="14">
    <source>
        <dbReference type="RuleBase" id="RU368034"/>
    </source>
</evidence>
<dbReference type="WBParaSite" id="TREG1_86720.2">
    <property type="protein sequence ID" value="TREG1_86720.2"/>
    <property type="gene ID" value="TREG1_86720"/>
</dbReference>
<keyword evidence="11 14" id="KW-0472">Membrane</keyword>
<comment type="similarity">
    <text evidence="2 14">Belongs to the complex I NDUFA13 subunit family.</text>
</comment>
<evidence type="ECO:0000256" key="12">
    <source>
        <dbReference type="ARBA" id="ARBA00045908"/>
    </source>
</evidence>
<evidence type="ECO:0000256" key="3">
    <source>
        <dbReference type="ARBA" id="ARBA00018192"/>
    </source>
</evidence>